<keyword evidence="2" id="KW-1133">Transmembrane helix</keyword>
<dbReference type="Proteomes" id="UP000694844">
    <property type="component" value="Chromosome 4"/>
</dbReference>
<proteinExistence type="predicted"/>
<evidence type="ECO:0000313" key="4">
    <source>
        <dbReference type="RefSeq" id="XP_022334139.1"/>
    </source>
</evidence>
<evidence type="ECO:0000256" key="1">
    <source>
        <dbReference type="SAM" id="MobiDB-lite"/>
    </source>
</evidence>
<dbReference type="OrthoDB" id="6143119at2759"/>
<keyword evidence="3" id="KW-1185">Reference proteome</keyword>
<sequence length="117" mass="12608">MVIIWNLVFPIAQYSLMQILLSNDVFASNSTDVSTNTFLSGDMLTGLLAGFGFFIGLIALICICWCCCCGNGCSGSETVKRRVGPSPPPWRSRPDTRATTANTVSTRITTAPPSRRA</sequence>
<evidence type="ECO:0000313" key="3">
    <source>
        <dbReference type="Proteomes" id="UP000694844"/>
    </source>
</evidence>
<organism evidence="3 5">
    <name type="scientific">Crassostrea virginica</name>
    <name type="common">Eastern oyster</name>
    <dbReference type="NCBI Taxonomy" id="6565"/>
    <lineage>
        <taxon>Eukaryota</taxon>
        <taxon>Metazoa</taxon>
        <taxon>Spiralia</taxon>
        <taxon>Lophotrochozoa</taxon>
        <taxon>Mollusca</taxon>
        <taxon>Bivalvia</taxon>
        <taxon>Autobranchia</taxon>
        <taxon>Pteriomorphia</taxon>
        <taxon>Ostreida</taxon>
        <taxon>Ostreoidea</taxon>
        <taxon>Ostreidae</taxon>
        <taxon>Crassostrea</taxon>
    </lineage>
</organism>
<dbReference type="KEGG" id="cvn:111131083"/>
<feature type="transmembrane region" description="Helical" evidence="2">
    <location>
        <begin position="47"/>
        <end position="73"/>
    </location>
</feature>
<evidence type="ECO:0000313" key="5">
    <source>
        <dbReference type="RefSeq" id="XP_022334278.1"/>
    </source>
</evidence>
<evidence type="ECO:0000256" key="2">
    <source>
        <dbReference type="SAM" id="Phobius"/>
    </source>
</evidence>
<feature type="compositionally biased region" description="Polar residues" evidence="1">
    <location>
        <begin position="97"/>
        <end position="117"/>
    </location>
</feature>
<accession>A0A8B8E3E5</accession>
<keyword evidence="2" id="KW-0812">Transmembrane</keyword>
<feature type="region of interest" description="Disordered" evidence="1">
    <location>
        <begin position="75"/>
        <end position="117"/>
    </location>
</feature>
<name>A0A8B8E3E5_CRAVI</name>
<dbReference type="AlphaFoldDB" id="A0A8B8E3E5"/>
<dbReference type="GeneID" id="111131166"/>
<reference evidence="4 5" key="1">
    <citation type="submission" date="2025-04" db="UniProtKB">
        <authorList>
            <consortium name="RefSeq"/>
        </authorList>
    </citation>
    <scope>IDENTIFICATION</scope>
    <source>
        <tissue evidence="4 5">Whole sample</tissue>
    </source>
</reference>
<protein>
    <submittedName>
        <fullName evidence="4">Uncharacterized protein LOC111131083</fullName>
    </submittedName>
    <submittedName>
        <fullName evidence="5">Uncharacterized protein LOC111131166</fullName>
    </submittedName>
</protein>
<keyword evidence="2" id="KW-0472">Membrane</keyword>
<dbReference type="RefSeq" id="XP_022334278.1">
    <property type="nucleotide sequence ID" value="XM_022478570.1"/>
</dbReference>
<gene>
    <name evidence="5" type="primary">LOC111131166</name>
    <name evidence="4" type="synonym">LOC111131083</name>
</gene>
<dbReference type="RefSeq" id="XP_022334139.1">
    <property type="nucleotide sequence ID" value="XM_022478431.1"/>
</dbReference>
<dbReference type="KEGG" id="cvn:111131166"/>